<reference evidence="2 3" key="1">
    <citation type="submission" date="2015-02" db="EMBL/GenBank/DDBJ databases">
        <authorList>
            <person name="Ju K.-S."/>
            <person name="Doroghazi J.R."/>
            <person name="Metcalf W."/>
        </authorList>
    </citation>
    <scope>NUCLEOTIDE SEQUENCE [LARGE SCALE GENOMIC DNA]</scope>
    <source>
        <strain evidence="2 3">NRRL B-16140</strain>
    </source>
</reference>
<dbReference type="PATRIC" id="fig|68170.10.peg.261"/>
<dbReference type="AlphaFoldDB" id="A0A0F0HCB1"/>
<keyword evidence="3" id="KW-1185">Reference proteome</keyword>
<evidence type="ECO:0000313" key="3">
    <source>
        <dbReference type="Proteomes" id="UP000033393"/>
    </source>
</evidence>
<dbReference type="Gene3D" id="3.30.70.120">
    <property type="match status" value="1"/>
</dbReference>
<evidence type="ECO:0000256" key="1">
    <source>
        <dbReference type="ARBA" id="ARBA00010169"/>
    </source>
</evidence>
<dbReference type="PANTHER" id="PTHR23419:SF8">
    <property type="entry name" value="FI09726P"/>
    <property type="match status" value="1"/>
</dbReference>
<name>A0A0F0HCB1_LENAE</name>
<dbReference type="STRING" id="68170.GCA_000974445_07819"/>
<dbReference type="SUPFAM" id="SSF54913">
    <property type="entry name" value="GlnB-like"/>
    <property type="match status" value="1"/>
</dbReference>
<dbReference type="Pfam" id="PF03091">
    <property type="entry name" value="CutA1"/>
    <property type="match status" value="1"/>
</dbReference>
<dbReference type="PANTHER" id="PTHR23419">
    <property type="entry name" value="DIVALENT CATION TOLERANCE CUTA-RELATED"/>
    <property type="match status" value="1"/>
</dbReference>
<gene>
    <name evidence="2" type="ORF">UK23_01240</name>
</gene>
<dbReference type="InterPro" id="IPR011322">
    <property type="entry name" value="N-reg_PII-like_a/b"/>
</dbReference>
<dbReference type="InterPro" id="IPR015867">
    <property type="entry name" value="N-reg_PII/ATP_PRibTrfase_C"/>
</dbReference>
<evidence type="ECO:0008006" key="4">
    <source>
        <dbReference type="Google" id="ProtNLM"/>
    </source>
</evidence>
<dbReference type="OrthoDB" id="37622at2"/>
<comment type="caution">
    <text evidence="2">The sequence shown here is derived from an EMBL/GenBank/DDBJ whole genome shotgun (WGS) entry which is preliminary data.</text>
</comment>
<accession>A0A0F0HCB1</accession>
<dbReference type="GO" id="GO:0010038">
    <property type="term" value="P:response to metal ion"/>
    <property type="evidence" value="ECO:0007669"/>
    <property type="project" value="InterPro"/>
</dbReference>
<dbReference type="Proteomes" id="UP000033393">
    <property type="component" value="Unassembled WGS sequence"/>
</dbReference>
<dbReference type="RefSeq" id="WP_045309428.1">
    <property type="nucleotide sequence ID" value="NZ_JYJG01000003.1"/>
</dbReference>
<comment type="similarity">
    <text evidence="1">Belongs to the CutA family.</text>
</comment>
<protein>
    <recommendedName>
        <fullName evidence="4">Cytochrome C biogenesis protein</fullName>
    </recommendedName>
</protein>
<dbReference type="GO" id="GO:0005507">
    <property type="term" value="F:copper ion binding"/>
    <property type="evidence" value="ECO:0007669"/>
    <property type="project" value="TreeGrafter"/>
</dbReference>
<dbReference type="InterPro" id="IPR004323">
    <property type="entry name" value="Ion_tolerance_CutA"/>
</dbReference>
<organism evidence="2 3">
    <name type="scientific">Lentzea aerocolonigenes</name>
    <name type="common">Lechevalieria aerocolonigenes</name>
    <name type="synonym">Saccharothrix aerocolonigenes</name>
    <dbReference type="NCBI Taxonomy" id="68170"/>
    <lineage>
        <taxon>Bacteria</taxon>
        <taxon>Bacillati</taxon>
        <taxon>Actinomycetota</taxon>
        <taxon>Actinomycetes</taxon>
        <taxon>Pseudonocardiales</taxon>
        <taxon>Pseudonocardiaceae</taxon>
        <taxon>Lentzea</taxon>
    </lineage>
</organism>
<evidence type="ECO:0000313" key="2">
    <source>
        <dbReference type="EMBL" id="KJK53304.1"/>
    </source>
</evidence>
<proteinExistence type="inferred from homology"/>
<dbReference type="EMBL" id="JYJG01000003">
    <property type="protein sequence ID" value="KJK53304.1"/>
    <property type="molecule type" value="Genomic_DNA"/>
</dbReference>
<sequence length="104" mass="11179">MTGACVVTTTVDSAEAAESLAKGIVEARLGACVQIVPIRSVYRWDGEVCVEAEWQCVVKTSAIRADDVVAHIKARHTYDVPEVIVTPVVGGNDDYLAWVSEETS</sequence>